<dbReference type="InterPro" id="IPR002539">
    <property type="entry name" value="MaoC-like_dom"/>
</dbReference>
<protein>
    <recommendedName>
        <fullName evidence="1">MaoC-like domain-containing protein</fullName>
    </recommendedName>
</protein>
<evidence type="ECO:0000313" key="2">
    <source>
        <dbReference type="EMBL" id="GIP59473.1"/>
    </source>
</evidence>
<comment type="caution">
    <text evidence="2">The sequence shown here is derived from an EMBL/GenBank/DDBJ whole genome shotgun (WGS) entry which is preliminary data.</text>
</comment>
<gene>
    <name evidence="2" type="ORF">J15TS10_32870</name>
</gene>
<evidence type="ECO:0000259" key="1">
    <source>
        <dbReference type="Pfam" id="PF01575"/>
    </source>
</evidence>
<name>A0ABQ4MU70_9BACL</name>
<dbReference type="Proteomes" id="UP000681290">
    <property type="component" value="Unassembled WGS sequence"/>
</dbReference>
<dbReference type="Gene3D" id="3.10.129.10">
    <property type="entry name" value="Hotdog Thioesterase"/>
    <property type="match status" value="2"/>
</dbReference>
<keyword evidence="3" id="KW-1185">Reference proteome</keyword>
<organism evidence="2 3">
    <name type="scientific">Paenibacillus woosongensis</name>
    <dbReference type="NCBI Taxonomy" id="307580"/>
    <lineage>
        <taxon>Bacteria</taxon>
        <taxon>Bacillati</taxon>
        <taxon>Bacillota</taxon>
        <taxon>Bacilli</taxon>
        <taxon>Bacillales</taxon>
        <taxon>Paenibacillaceae</taxon>
        <taxon>Paenibacillus</taxon>
    </lineage>
</organism>
<feature type="domain" description="MaoC-like" evidence="1">
    <location>
        <begin position="182"/>
        <end position="266"/>
    </location>
</feature>
<dbReference type="PANTHER" id="PTHR43841:SF3">
    <property type="entry name" value="(3R)-HYDROXYACYL-ACP DEHYDRATASE SUBUNIT HADB"/>
    <property type="match status" value="1"/>
</dbReference>
<accession>A0ABQ4MU70</accession>
<dbReference type="InterPro" id="IPR029069">
    <property type="entry name" value="HotDog_dom_sf"/>
</dbReference>
<reference evidence="2 3" key="1">
    <citation type="submission" date="2021-03" db="EMBL/GenBank/DDBJ databases">
        <title>Antimicrobial resistance genes in bacteria isolated from Japanese honey, and their potential for conferring macrolide and lincosamide resistance in the American foulbrood pathogen Paenibacillus larvae.</title>
        <authorList>
            <person name="Okamoto M."/>
            <person name="Kumagai M."/>
            <person name="Kanamori H."/>
            <person name="Takamatsu D."/>
        </authorList>
    </citation>
    <scope>NUCLEOTIDE SEQUENCE [LARGE SCALE GENOMIC DNA]</scope>
    <source>
        <strain evidence="2 3">J15TS10</strain>
    </source>
</reference>
<dbReference type="EMBL" id="BOSM01000005">
    <property type="protein sequence ID" value="GIP59473.1"/>
    <property type="molecule type" value="Genomic_DNA"/>
</dbReference>
<dbReference type="CDD" id="cd03441">
    <property type="entry name" value="R_hydratase_like"/>
    <property type="match status" value="1"/>
</dbReference>
<dbReference type="SUPFAM" id="SSF54637">
    <property type="entry name" value="Thioesterase/thiol ester dehydrase-isomerase"/>
    <property type="match status" value="2"/>
</dbReference>
<proteinExistence type="predicted"/>
<dbReference type="Pfam" id="PF01575">
    <property type="entry name" value="MaoC_dehydratas"/>
    <property type="match status" value="1"/>
</dbReference>
<evidence type="ECO:0000313" key="3">
    <source>
        <dbReference type="Proteomes" id="UP000681290"/>
    </source>
</evidence>
<sequence length="341" mass="37585">MDQWQLTSVPPQRTIITKERTGAFLQGFPAAIRSSVTIVPLTYPITLWQNVELPWLPDDQGGKTIIHGQQTLQYYRVLPYNEEIIWQIHLASIRETEGSQGPMQLLNCVMDVRNAHEELILQANTTLLLLDQPKPQPRPQSHTNPATHRIARHTLPSALYGLWDKESSLIPGTILIDACLGTITGEMLVAYAAASGDYNAIHLDAQKAVEFGLPGRVAHGMLVLGMVGNLLQELQTAPMTLRNLECRFRMPIVEGDTVFAKVIVQSVVPSQPGDKETFIDGDILNEAEAQNNPVIHCLLEVSIVRPEPDSSCSESYADAPFTSGQSQRILAYSGSADYVLA</sequence>
<dbReference type="PANTHER" id="PTHR43841">
    <property type="entry name" value="3-HYDROXYACYL-THIOESTER DEHYDRATASE HTDX-RELATED"/>
    <property type="match status" value="1"/>
</dbReference>